<name>A0A7J7JCE1_BUGNE</name>
<sequence>MATVEDIPQHVSQAILHLTDLGSRMRSKSSGFKEQDVNNIDVIIEAISELENQRSIVHDQLEAETIKCSILRHELKYLPGKYRQEIHDAVVNARQSNQDLVERLNAELTNIEANIVQQTARHEFLENDNTVQLPERDRLRVQHEQVITVLNQRMAEKASKQITLNETRDKLRITHAKILDLEDELLQLKEDMIKERADVRAEKSRLRTSINEAKEKTTLQNKENAESKSQLDLLLKRLGVTEKELDDLRKIIYKSDVTRAKAEGQERSLSNQINKQLRDNDELRKSILDLQRRKIETEQKYKSEIESLQKKVEQLKSQIKVKEQRFEKLKIRCDELNYEADIVSEKRAASQTQVSELMEFLQEAKQALVRKQENIARMREETSRMEEEIVALGETHLICVENFNRQIEEYREQLGKERKERMDVQQKKDVAQKALEEFKSSNNRFMATVNKKVTQGKEQHESLTQELAYHVTLWYKSAERSEGVRRENPRR</sequence>
<dbReference type="InterPro" id="IPR038834">
    <property type="entry name" value="CCDC175"/>
</dbReference>
<evidence type="ECO:0000313" key="3">
    <source>
        <dbReference type="Proteomes" id="UP000593567"/>
    </source>
</evidence>
<comment type="caution">
    <text evidence="2">The sequence shown here is derived from an EMBL/GenBank/DDBJ whole genome shotgun (WGS) entry which is preliminary data.</text>
</comment>
<dbReference type="PANTHER" id="PTHR35347:SF1">
    <property type="entry name" value="COILED-COIL DOMAIN-CONTAINING PROTEIN 175"/>
    <property type="match status" value="1"/>
</dbReference>
<keyword evidence="3" id="KW-1185">Reference proteome</keyword>
<accession>A0A7J7JCE1</accession>
<evidence type="ECO:0000256" key="1">
    <source>
        <dbReference type="SAM" id="Coils"/>
    </source>
</evidence>
<gene>
    <name evidence="2" type="ORF">EB796_017993</name>
</gene>
<organism evidence="2 3">
    <name type="scientific">Bugula neritina</name>
    <name type="common">Brown bryozoan</name>
    <name type="synonym">Sertularia neritina</name>
    <dbReference type="NCBI Taxonomy" id="10212"/>
    <lineage>
        <taxon>Eukaryota</taxon>
        <taxon>Metazoa</taxon>
        <taxon>Spiralia</taxon>
        <taxon>Lophotrochozoa</taxon>
        <taxon>Bryozoa</taxon>
        <taxon>Gymnolaemata</taxon>
        <taxon>Cheilostomatida</taxon>
        <taxon>Flustrina</taxon>
        <taxon>Buguloidea</taxon>
        <taxon>Bugulidae</taxon>
        <taxon>Bugula</taxon>
    </lineage>
</organism>
<dbReference type="AlphaFoldDB" id="A0A7J7JCE1"/>
<keyword evidence="1" id="KW-0175">Coiled coil</keyword>
<dbReference type="EMBL" id="VXIV02002675">
    <property type="protein sequence ID" value="KAF6023697.1"/>
    <property type="molecule type" value="Genomic_DNA"/>
</dbReference>
<dbReference type="PANTHER" id="PTHR35347">
    <property type="entry name" value="COILED-COIL DOMAIN-CONTAINING PROTEIN 175"/>
    <property type="match status" value="1"/>
</dbReference>
<protein>
    <submittedName>
        <fullName evidence="2">Uncharacterized protein</fullName>
    </submittedName>
</protein>
<evidence type="ECO:0000313" key="2">
    <source>
        <dbReference type="EMBL" id="KAF6023697.1"/>
    </source>
</evidence>
<feature type="coiled-coil region" evidence="1">
    <location>
        <begin position="273"/>
        <end position="427"/>
    </location>
</feature>
<dbReference type="Gene3D" id="1.20.5.990">
    <property type="entry name" value="Nemo cc2-lz domain - 1d5 darpin complex"/>
    <property type="match status" value="1"/>
</dbReference>
<reference evidence="2" key="1">
    <citation type="submission" date="2020-06" db="EMBL/GenBank/DDBJ databases">
        <title>Draft genome of Bugula neritina, a colonial animal packing powerful symbionts and potential medicines.</title>
        <authorList>
            <person name="Rayko M."/>
        </authorList>
    </citation>
    <scope>NUCLEOTIDE SEQUENCE [LARGE SCALE GENOMIC DNA]</scope>
    <source>
        <strain evidence="2">Kwan_BN1</strain>
    </source>
</reference>
<feature type="coiled-coil region" evidence="1">
    <location>
        <begin position="94"/>
        <end position="128"/>
    </location>
</feature>
<dbReference type="OrthoDB" id="10031759at2759"/>
<feature type="coiled-coil region" evidence="1">
    <location>
        <begin position="164"/>
        <end position="216"/>
    </location>
</feature>
<dbReference type="Proteomes" id="UP000593567">
    <property type="component" value="Unassembled WGS sequence"/>
</dbReference>
<proteinExistence type="predicted"/>